<feature type="region of interest" description="Disordered" evidence="16">
    <location>
        <begin position="950"/>
        <end position="970"/>
    </location>
</feature>
<feature type="compositionally biased region" description="Basic and acidic residues" evidence="16">
    <location>
        <begin position="1599"/>
        <end position="1608"/>
    </location>
</feature>
<dbReference type="GO" id="GO:0005524">
    <property type="term" value="F:ATP binding"/>
    <property type="evidence" value="ECO:0007669"/>
    <property type="project" value="UniProtKB-KW"/>
</dbReference>
<feature type="compositionally biased region" description="Low complexity" evidence="16">
    <location>
        <begin position="1293"/>
        <end position="1310"/>
    </location>
</feature>
<feature type="region of interest" description="Disordered" evidence="16">
    <location>
        <begin position="1981"/>
        <end position="2026"/>
    </location>
</feature>
<feature type="compositionally biased region" description="Basic residues" evidence="16">
    <location>
        <begin position="1257"/>
        <end position="1271"/>
    </location>
</feature>
<proteinExistence type="inferred from homology"/>
<feature type="compositionally biased region" description="Polar residues" evidence="16">
    <location>
        <begin position="1316"/>
        <end position="1336"/>
    </location>
</feature>
<feature type="compositionally biased region" description="Low complexity" evidence="16">
    <location>
        <begin position="1769"/>
        <end position="1779"/>
    </location>
</feature>
<keyword evidence="6" id="KW-0723">Serine/threonine-protein kinase</keyword>
<dbReference type="GO" id="GO:0008017">
    <property type="term" value="F:microtubule binding"/>
    <property type="evidence" value="ECO:0007669"/>
    <property type="project" value="TreeGrafter"/>
</dbReference>
<dbReference type="Ensembl" id="ENSPCLT00000007593.1">
    <property type="protein sequence ID" value="ENSPCLP00000005469.1"/>
    <property type="gene ID" value="ENSPCLG00000004654.1"/>
</dbReference>
<feature type="compositionally biased region" description="Low complexity" evidence="16">
    <location>
        <begin position="1405"/>
        <end position="1425"/>
    </location>
</feature>
<dbReference type="GO" id="GO:0005737">
    <property type="term" value="C:cytoplasm"/>
    <property type="evidence" value="ECO:0007669"/>
    <property type="project" value="UniProtKB-SubCell"/>
</dbReference>
<comment type="subcellular location">
    <subcellularLocation>
        <location evidence="2">Cytoplasm</location>
    </subcellularLocation>
</comment>
<keyword evidence="10" id="KW-0547">Nucleotide-binding</keyword>
<feature type="region of interest" description="Disordered" evidence="16">
    <location>
        <begin position="322"/>
        <end position="347"/>
    </location>
</feature>
<dbReference type="SMART" id="SM00228">
    <property type="entry name" value="PDZ"/>
    <property type="match status" value="1"/>
</dbReference>
<feature type="domain" description="AGC-kinase C-terminal" evidence="19">
    <location>
        <begin position="829"/>
        <end position="897"/>
    </location>
</feature>
<feature type="region of interest" description="Disordered" evidence="16">
    <location>
        <begin position="1871"/>
        <end position="1933"/>
    </location>
</feature>
<dbReference type="SUPFAM" id="SSF140482">
    <property type="entry name" value="MAST3 pre-PK domain-like"/>
    <property type="match status" value="1"/>
</dbReference>
<feature type="compositionally biased region" description="Low complexity" evidence="16">
    <location>
        <begin position="333"/>
        <end position="347"/>
    </location>
</feature>
<evidence type="ECO:0000259" key="17">
    <source>
        <dbReference type="PROSITE" id="PS50011"/>
    </source>
</evidence>
<dbReference type="SUPFAM" id="SSF50156">
    <property type="entry name" value="PDZ domain-like"/>
    <property type="match status" value="1"/>
</dbReference>
<dbReference type="InterPro" id="IPR041489">
    <property type="entry name" value="PDZ_6"/>
</dbReference>
<feature type="compositionally biased region" description="Acidic residues" evidence="16">
    <location>
        <begin position="1561"/>
        <end position="1573"/>
    </location>
</feature>
<comment type="similarity">
    <text evidence="3">Belongs to the protein kinase superfamily. AGC Ser/Thr protein kinase family.</text>
</comment>
<feature type="domain" description="PDZ" evidence="18">
    <location>
        <begin position="1157"/>
        <end position="1245"/>
    </location>
</feature>
<evidence type="ECO:0000256" key="3">
    <source>
        <dbReference type="ARBA" id="ARBA00009903"/>
    </source>
</evidence>
<keyword evidence="5" id="KW-0963">Cytoplasm</keyword>
<dbReference type="InterPro" id="IPR000719">
    <property type="entry name" value="Prot_kinase_dom"/>
</dbReference>
<dbReference type="GO" id="GO:0007010">
    <property type="term" value="P:cytoskeleton organization"/>
    <property type="evidence" value="ECO:0007669"/>
    <property type="project" value="TreeGrafter"/>
</dbReference>
<evidence type="ECO:0000313" key="21">
    <source>
        <dbReference type="Proteomes" id="UP000472261"/>
    </source>
</evidence>
<feature type="compositionally biased region" description="Basic and acidic residues" evidence="16">
    <location>
        <begin position="1"/>
        <end position="10"/>
    </location>
</feature>
<organism evidence="20 21">
    <name type="scientific">Phasianus colchicus</name>
    <name type="common">Common pheasant</name>
    <dbReference type="NCBI Taxonomy" id="9054"/>
    <lineage>
        <taxon>Eukaryota</taxon>
        <taxon>Metazoa</taxon>
        <taxon>Chordata</taxon>
        <taxon>Craniata</taxon>
        <taxon>Vertebrata</taxon>
        <taxon>Euteleostomi</taxon>
        <taxon>Archelosauria</taxon>
        <taxon>Archosauria</taxon>
        <taxon>Dinosauria</taxon>
        <taxon>Saurischia</taxon>
        <taxon>Theropoda</taxon>
        <taxon>Coelurosauria</taxon>
        <taxon>Aves</taxon>
        <taxon>Neognathae</taxon>
        <taxon>Galloanserae</taxon>
        <taxon>Galliformes</taxon>
        <taxon>Phasianidae</taxon>
        <taxon>Phasianinae</taxon>
        <taxon>Phasianus</taxon>
    </lineage>
</organism>
<evidence type="ECO:0000313" key="20">
    <source>
        <dbReference type="Ensembl" id="ENSPCLP00000005469.1"/>
    </source>
</evidence>
<keyword evidence="21" id="KW-1185">Reference proteome</keyword>
<evidence type="ECO:0000256" key="14">
    <source>
        <dbReference type="ARBA" id="ARBA00047899"/>
    </source>
</evidence>
<dbReference type="Pfam" id="PF08926">
    <property type="entry name" value="DUF1908"/>
    <property type="match status" value="1"/>
</dbReference>
<dbReference type="CDD" id="cd23074">
    <property type="entry name" value="PDZ_MAST2"/>
    <property type="match status" value="1"/>
</dbReference>
<evidence type="ECO:0000256" key="13">
    <source>
        <dbReference type="ARBA" id="ARBA00022842"/>
    </source>
</evidence>
<evidence type="ECO:0000259" key="19">
    <source>
        <dbReference type="PROSITE" id="PS51285"/>
    </source>
</evidence>
<dbReference type="InterPro" id="IPR008271">
    <property type="entry name" value="Ser/Thr_kinase_AS"/>
</dbReference>
<dbReference type="FunFam" id="1.20.1480.20:FF:000001">
    <property type="entry name" value="microtubule-associated serine/threonine-protein kinase 4 isoform X1"/>
    <property type="match status" value="1"/>
</dbReference>
<dbReference type="GO" id="GO:0015630">
    <property type="term" value="C:microtubule cytoskeleton"/>
    <property type="evidence" value="ECO:0007669"/>
    <property type="project" value="TreeGrafter"/>
</dbReference>
<dbReference type="InterPro" id="IPR011009">
    <property type="entry name" value="Kinase-like_dom_sf"/>
</dbReference>
<dbReference type="SUPFAM" id="SSF56112">
    <property type="entry name" value="Protein kinase-like (PK-like)"/>
    <property type="match status" value="1"/>
</dbReference>
<dbReference type="CDD" id="cd05609">
    <property type="entry name" value="STKc_MAST"/>
    <property type="match status" value="1"/>
</dbReference>
<dbReference type="FunFam" id="2.30.42.10:FF:000008">
    <property type="entry name" value="microtubule-associated serine/threonine-protein kinase 4 isoform X2"/>
    <property type="match status" value="1"/>
</dbReference>
<feature type="compositionally biased region" description="Low complexity" evidence="16">
    <location>
        <begin position="1337"/>
        <end position="1363"/>
    </location>
</feature>
<dbReference type="InterPro" id="IPR036034">
    <property type="entry name" value="PDZ_sf"/>
</dbReference>
<comment type="catalytic activity">
    <reaction evidence="15">
        <text>L-seryl-[protein] + ATP = O-phospho-L-seryl-[protein] + ADP + H(+)</text>
        <dbReference type="Rhea" id="RHEA:17989"/>
        <dbReference type="Rhea" id="RHEA-COMP:9863"/>
        <dbReference type="Rhea" id="RHEA-COMP:11604"/>
        <dbReference type="ChEBI" id="CHEBI:15378"/>
        <dbReference type="ChEBI" id="CHEBI:29999"/>
        <dbReference type="ChEBI" id="CHEBI:30616"/>
        <dbReference type="ChEBI" id="CHEBI:83421"/>
        <dbReference type="ChEBI" id="CHEBI:456216"/>
        <dbReference type="EC" id="2.7.11.1"/>
    </reaction>
</comment>
<feature type="compositionally biased region" description="Basic and acidic residues" evidence="16">
    <location>
        <begin position="1617"/>
        <end position="1626"/>
    </location>
</feature>
<feature type="region of interest" description="Disordered" evidence="16">
    <location>
        <begin position="1"/>
        <end position="67"/>
    </location>
</feature>
<feature type="compositionally biased region" description="Basic and acidic residues" evidence="16">
    <location>
        <begin position="1540"/>
        <end position="1560"/>
    </location>
</feature>
<feature type="compositionally biased region" description="Low complexity" evidence="16">
    <location>
        <begin position="288"/>
        <end position="297"/>
    </location>
</feature>
<feature type="compositionally biased region" description="Low complexity" evidence="16">
    <location>
        <begin position="1465"/>
        <end position="1474"/>
    </location>
</feature>
<dbReference type="PROSITE" id="PS51285">
    <property type="entry name" value="AGC_KINASE_CTER"/>
    <property type="match status" value="1"/>
</dbReference>
<feature type="region of interest" description="Disordered" evidence="16">
    <location>
        <begin position="1769"/>
        <end position="1832"/>
    </location>
</feature>
<feature type="domain" description="Protein kinase" evidence="17">
    <location>
        <begin position="555"/>
        <end position="828"/>
    </location>
</feature>
<dbReference type="EC" id="2.7.11.1" evidence="4"/>
<keyword evidence="11" id="KW-0418">Kinase</keyword>
<evidence type="ECO:0000256" key="6">
    <source>
        <dbReference type="ARBA" id="ARBA00022527"/>
    </source>
</evidence>
<evidence type="ECO:0000256" key="12">
    <source>
        <dbReference type="ARBA" id="ARBA00022840"/>
    </source>
</evidence>
<reference evidence="20" key="1">
    <citation type="submission" date="2025-08" db="UniProtKB">
        <authorList>
            <consortium name="Ensembl"/>
        </authorList>
    </citation>
    <scope>IDENTIFICATION</scope>
</reference>
<dbReference type="GO" id="GO:0032502">
    <property type="term" value="P:developmental process"/>
    <property type="evidence" value="ECO:0007669"/>
    <property type="project" value="UniProtKB-ARBA"/>
</dbReference>
<evidence type="ECO:0000256" key="8">
    <source>
        <dbReference type="ARBA" id="ARBA00022679"/>
    </source>
</evidence>
<dbReference type="PROSITE" id="PS00108">
    <property type="entry name" value="PROTEIN_KINASE_ST"/>
    <property type="match status" value="1"/>
</dbReference>
<feature type="compositionally biased region" description="Polar residues" evidence="16">
    <location>
        <begin position="1587"/>
        <end position="1598"/>
    </location>
</feature>
<feature type="compositionally biased region" description="Basic and acidic residues" evidence="16">
    <location>
        <begin position="1574"/>
        <end position="1584"/>
    </location>
</feature>
<gene>
    <name evidence="20" type="primary">MAST2</name>
</gene>
<evidence type="ECO:0000256" key="10">
    <source>
        <dbReference type="ARBA" id="ARBA00022741"/>
    </source>
</evidence>
<dbReference type="PANTHER" id="PTHR24356">
    <property type="entry name" value="SERINE/THREONINE-PROTEIN KINASE"/>
    <property type="match status" value="1"/>
</dbReference>
<keyword evidence="12" id="KW-0067">ATP-binding</keyword>
<dbReference type="Pfam" id="PF17820">
    <property type="entry name" value="PDZ_6"/>
    <property type="match status" value="1"/>
</dbReference>
<accession>A0A669PCB2</accession>
<dbReference type="GO" id="GO:0004674">
    <property type="term" value="F:protein serine/threonine kinase activity"/>
    <property type="evidence" value="ECO:0007669"/>
    <property type="project" value="UniProtKB-KW"/>
</dbReference>
<evidence type="ECO:0000256" key="5">
    <source>
        <dbReference type="ARBA" id="ARBA00022490"/>
    </source>
</evidence>
<feature type="region of interest" description="Disordered" evidence="16">
    <location>
        <begin position="522"/>
        <end position="550"/>
    </location>
</feature>
<dbReference type="Proteomes" id="UP000472261">
    <property type="component" value="Unplaced"/>
</dbReference>
<dbReference type="Pfam" id="PF00069">
    <property type="entry name" value="Pkinase"/>
    <property type="match status" value="1"/>
</dbReference>
<dbReference type="Gene3D" id="2.30.42.10">
    <property type="match status" value="1"/>
</dbReference>
<dbReference type="InterPro" id="IPR023142">
    <property type="entry name" value="MAST_pre-PK_dom_sf"/>
</dbReference>
<dbReference type="InterPro" id="IPR050236">
    <property type="entry name" value="Ser_Thr_kinase_AGC"/>
</dbReference>
<dbReference type="Gene3D" id="1.20.1480.20">
    <property type="entry name" value="MAST3 pre-PK domain-like"/>
    <property type="match status" value="1"/>
</dbReference>
<feature type="compositionally biased region" description="Basic and acidic residues" evidence="16">
    <location>
        <begin position="1475"/>
        <end position="1500"/>
    </location>
</feature>
<feature type="region of interest" description="Disordered" evidence="16">
    <location>
        <begin position="208"/>
        <end position="300"/>
    </location>
</feature>
<dbReference type="InterPro" id="IPR037711">
    <property type="entry name" value="MAST"/>
</dbReference>
<dbReference type="Gene3D" id="1.10.510.10">
    <property type="entry name" value="Transferase(Phosphotransferase) domain 1"/>
    <property type="match status" value="1"/>
</dbReference>
<evidence type="ECO:0000256" key="9">
    <source>
        <dbReference type="ARBA" id="ARBA00022723"/>
    </source>
</evidence>
<feature type="region of interest" description="Disordered" evidence="16">
    <location>
        <begin position="1438"/>
        <end position="1715"/>
    </location>
</feature>
<name>A0A669PCB2_PHACC</name>
<feature type="compositionally biased region" description="Basic and acidic residues" evidence="16">
    <location>
        <begin position="917"/>
        <end position="929"/>
    </location>
</feature>
<feature type="compositionally biased region" description="Polar residues" evidence="16">
    <location>
        <begin position="1917"/>
        <end position="1932"/>
    </location>
</feature>
<evidence type="ECO:0000259" key="18">
    <source>
        <dbReference type="PROSITE" id="PS50106"/>
    </source>
</evidence>
<feature type="region of interest" description="Disordered" evidence="16">
    <location>
        <begin position="1120"/>
        <end position="1149"/>
    </location>
</feature>
<sequence>MRKGRSRGDKAAPPPPPPRREAGRAVAASAAERRAGLLGSGGRKEPEDARAAGAPGREAPERVSSGNEGHERQYLCCDEPCIHCLSVWDSVVTSAETITESAPLRCRKLSNPDIFSSTGKTKLHRQLSQDDCKLRRGSLASSLSGKQLLPLSNSVHSGVGQTIWQPPGDTSNLVRMRNQSLGQSAPSLTAGLKELSLPRRGSFCRTSNRKSLIVTSSTSPTLPRPHSPLHGHAGGSPLDSPRNFSPNAPAHFSFVPARSHGHRADRTDGRRWSLASLPSSGYGTNTPSSTVSSSCSSQEKLHQLPFQPTADELHFLTKHFSTESITDEEGRHSPALRPRSRSLSPGRSPISFDSEIIMMNHVYKERFPKATAQMEERLAEFIASNAPENVLQLADGVLSFIHHQVIELARDCLDKSREGLITSRYFYELQENLEKLLQDAHERSESSEVAFVTQLVKKLMIIIARPARLLECLEFDPEEFYHLLEAAEGHAKEGQGIKCDIPRYIISQLGLTRDPLEEMAQLNSYDSPDTPETDDSVESRGASVQSKKTPSEEEFETIKLISNGAYGAVYLVRHKTTRQRFAMKKINKQNLILRNQIQQAFVERDILTFAENPFVVSMFCSFETKRHLCMVMEYVEGGDCATLLKNIGALPVDMARMYFAETVLALEYLHNYGIVHRDLKPDNLLITSMGHIKLTDFGLSKIGLMSLTTNLYEGHIEKDTREFLDKQVCGTPEYIAPEVILRQGYGKPVDWWAMGVILYEFLVGCVPFFGDTPEELFGQVISDEIAWPEGDDALPPDAQDLISKLLRQNPLERMGTGSAFEVKQHRFFKDLDWNGLLRQKAEFIPQLESEDDTSYFDTRSERYQHLDSEEEEDTNDDDHVEIRQFSSCSPRFSKVYSSMERLSIHEERKTPPPTKRSLSEEKDDRLDSLGGLKSRDRSWVIGSPEILRKRLSMSESSHTESDSSPPLTVRRRCSGLLDMPRFAISAEDEGAVLKRPQSEGMLLSAVQSPVPIPEQPVEHELQLEGDAGPTTPCMAVSSTTTLTAGSTADFSDPRARSNSNEGPDFTTPKAISDLAVRRARHRLLSGESGEKRTSRPVNKVIKSASATALSLMIPSDHHTCSPLASPMSPHSLSSNPSSRDSSPSRDFSPAIANLKPPIIIHRAGKKYGFTLRAIRVYMGDSDIYTVHHMVWHVEEGGPANEAGLREGDLITHVNGEPVHGLVHTEVVELILKSGNKVSISTTPFENTSIKVGPARKASYKSKMARRNKKSKTKDGQESKKKSSLLRKITKQASLLHTSRSLSSLNRSLSSGESVPGSPTHNLSPRSPTQSYRSTPESVHSVGGNSSQSSSPSSSVPNSPASSGHIRPSSLHGLAPKLQRQYRSPRRKSAGNIPLSPLAHTPSPTPQSTSPQRSPSPLPGHSIGSSSIIQSFPVKLHSSPPLVRQISRPKSAEPPRSPLLKRVQSAEKLAASLSSSEKKLTSSRKHSLDISHSEFKKEMLQRDPSLQSLQESVNETTGGKLGLAEKGMLQKPGSRKLGAIRQDRVERRESLQKQEAIREVDSSEDETDDGSEDSQDGRRLDKPPDSGDQGSDSYNGDNKFSSKLESKDSMEDDAFLPEDPKGTEDLQKGNSQQTKAVSELLQVGVHPSPSEVLPRTSPENVAGSEKPFLRPETTSKEHKLVENKTCEHFGPKGKSSEAVRDLGGTTSTQKPVDCTGSIKCPSVKLPELVQDDSAGATCGKFDLKDPLSEISQKTQDPKPLLALSSCCTASVSSPCSVSPADHGEKDHKGTLPSAEQDSTSFLHPVSETSEKSPSSSQAESSPPASKASQGMAAGTVTSTLLVPCAIERALSVSQLMPLAQSVLGPLKLSMAGSGEMEKRKDFPHSGASCKEERDGKQKKQEASQAGVCQEKAKPSSADGLTTRSASCTESLSSAKPWEATCPMVVKKEAISCSTKASEALGGSGKVAPAKELPHALGQAALRASPVPDGSTRPCKEGTLTPVRGKEVGSQLKTQDFPLSHDGAVKKT</sequence>
<keyword evidence="7" id="KW-0597">Phosphoprotein</keyword>
<evidence type="ECO:0000256" key="11">
    <source>
        <dbReference type="ARBA" id="ARBA00022777"/>
    </source>
</evidence>
<feature type="compositionally biased region" description="Basic and acidic residues" evidence="16">
    <location>
        <begin position="1666"/>
        <end position="1699"/>
    </location>
</feature>
<dbReference type="GO" id="GO:0000287">
    <property type="term" value="F:magnesium ion binding"/>
    <property type="evidence" value="ECO:0007669"/>
    <property type="project" value="InterPro"/>
</dbReference>
<evidence type="ECO:0000256" key="2">
    <source>
        <dbReference type="ARBA" id="ARBA00004496"/>
    </source>
</evidence>
<feature type="compositionally biased region" description="Low complexity" evidence="16">
    <location>
        <begin position="1121"/>
        <end position="1149"/>
    </location>
</feature>
<reference evidence="20" key="2">
    <citation type="submission" date="2025-09" db="UniProtKB">
        <authorList>
            <consortium name="Ensembl"/>
        </authorList>
    </citation>
    <scope>IDENTIFICATION</scope>
</reference>
<dbReference type="PROSITE" id="PS50011">
    <property type="entry name" value="PROTEIN_KINASE_DOM"/>
    <property type="match status" value="1"/>
</dbReference>
<keyword evidence="9" id="KW-0479">Metal-binding</keyword>
<evidence type="ECO:0000256" key="16">
    <source>
        <dbReference type="SAM" id="MobiDB-lite"/>
    </source>
</evidence>
<dbReference type="Gene3D" id="3.30.200.20">
    <property type="entry name" value="Phosphorylase Kinase, domain 1"/>
    <property type="match status" value="1"/>
</dbReference>
<feature type="compositionally biased region" description="Polar residues" evidence="16">
    <location>
        <begin position="276"/>
        <end position="287"/>
    </location>
</feature>
<comment type="cofactor">
    <cofactor evidence="1">
        <name>Mg(2+)</name>
        <dbReference type="ChEBI" id="CHEBI:18420"/>
    </cofactor>
</comment>
<feature type="region of interest" description="Disordered" evidence="16">
    <location>
        <begin position="900"/>
        <end position="929"/>
    </location>
</feature>
<feature type="region of interest" description="Disordered" evidence="16">
    <location>
        <begin position="1044"/>
        <end position="1072"/>
    </location>
</feature>
<feature type="region of interest" description="Disordered" evidence="16">
    <location>
        <begin position="1253"/>
        <end position="1425"/>
    </location>
</feature>
<evidence type="ECO:0000256" key="1">
    <source>
        <dbReference type="ARBA" id="ARBA00001946"/>
    </source>
</evidence>
<feature type="compositionally biased region" description="Polar residues" evidence="16">
    <location>
        <begin position="208"/>
        <end position="221"/>
    </location>
</feature>
<dbReference type="InterPro" id="IPR001478">
    <property type="entry name" value="PDZ"/>
</dbReference>
<feature type="compositionally biased region" description="Polar residues" evidence="16">
    <location>
        <begin position="1503"/>
        <end position="1516"/>
    </location>
</feature>
<comment type="catalytic activity">
    <reaction evidence="14">
        <text>L-threonyl-[protein] + ATP = O-phospho-L-threonyl-[protein] + ADP + H(+)</text>
        <dbReference type="Rhea" id="RHEA:46608"/>
        <dbReference type="Rhea" id="RHEA-COMP:11060"/>
        <dbReference type="Rhea" id="RHEA-COMP:11605"/>
        <dbReference type="ChEBI" id="CHEBI:15378"/>
        <dbReference type="ChEBI" id="CHEBI:30013"/>
        <dbReference type="ChEBI" id="CHEBI:30616"/>
        <dbReference type="ChEBI" id="CHEBI:61977"/>
        <dbReference type="ChEBI" id="CHEBI:456216"/>
        <dbReference type="EC" id="2.7.11.1"/>
    </reaction>
</comment>
<dbReference type="GO" id="GO:0035556">
    <property type="term" value="P:intracellular signal transduction"/>
    <property type="evidence" value="ECO:0007669"/>
    <property type="project" value="TreeGrafter"/>
</dbReference>
<dbReference type="PROSITE" id="PS50106">
    <property type="entry name" value="PDZ"/>
    <property type="match status" value="1"/>
</dbReference>
<dbReference type="SMART" id="SM00220">
    <property type="entry name" value="S_TKc"/>
    <property type="match status" value="1"/>
</dbReference>
<dbReference type="FunFam" id="3.30.200.20:FF:001045">
    <property type="entry name" value="Microtubule-associated serine/threonine kinase 1a"/>
    <property type="match status" value="1"/>
</dbReference>
<keyword evidence="8" id="KW-0808">Transferase</keyword>
<keyword evidence="13" id="KW-0460">Magnesium</keyword>
<dbReference type="InterPro" id="IPR015022">
    <property type="entry name" value="MAST_pre-PK_dom"/>
</dbReference>
<dbReference type="OMA" id="PHNIPPG"/>
<protein>
    <recommendedName>
        <fullName evidence="4">non-specific serine/threonine protein kinase</fullName>
        <ecNumber evidence="4">2.7.11.1</ecNumber>
    </recommendedName>
</protein>
<dbReference type="InterPro" id="IPR000961">
    <property type="entry name" value="AGC-kinase_C"/>
</dbReference>
<feature type="compositionally biased region" description="Basic and acidic residues" evidence="16">
    <location>
        <begin position="1874"/>
        <end position="1900"/>
    </location>
</feature>
<feature type="compositionally biased region" description="Basic and acidic residues" evidence="16">
    <location>
        <begin position="262"/>
        <end position="271"/>
    </location>
</feature>
<dbReference type="PANTHER" id="PTHR24356:SF136">
    <property type="entry name" value="MICROTUBULE-ASSOCIATED SERINE_THREONINE-PROTEIN KINASE 2"/>
    <property type="match status" value="1"/>
</dbReference>
<evidence type="ECO:0000256" key="7">
    <source>
        <dbReference type="ARBA" id="ARBA00022553"/>
    </source>
</evidence>
<dbReference type="FunFam" id="1.10.510.10:FF:000012">
    <property type="entry name" value="microtubule-associated serine/threonine-protein kinase 2 isoform X1"/>
    <property type="match status" value="1"/>
</dbReference>
<feature type="compositionally biased region" description="Low complexity" evidence="16">
    <location>
        <begin position="1810"/>
        <end position="1828"/>
    </location>
</feature>
<evidence type="ECO:0000256" key="4">
    <source>
        <dbReference type="ARBA" id="ARBA00012513"/>
    </source>
</evidence>
<evidence type="ECO:0000256" key="15">
    <source>
        <dbReference type="ARBA" id="ARBA00048679"/>
    </source>
</evidence>